<name>A0A8C7RJD1_ONCMY</name>
<sequence>MTEDHGLSNGDGPVDVAEGHELLLFAVTDDVVLLDGVLLPHHLLKRGREQENRTLFGYLLLQSHILLQLNQLHLQ</sequence>
<evidence type="ECO:0000313" key="2">
    <source>
        <dbReference type="Proteomes" id="UP000694395"/>
    </source>
</evidence>
<reference evidence="1" key="1">
    <citation type="submission" date="2020-07" db="EMBL/GenBank/DDBJ databases">
        <title>A long reads based de novo assembly of the rainbow trout Arlee double haploid line genome.</title>
        <authorList>
            <person name="Gao G."/>
            <person name="Palti Y."/>
        </authorList>
    </citation>
    <scope>NUCLEOTIDE SEQUENCE [LARGE SCALE GENOMIC DNA]</scope>
</reference>
<organism evidence="1 2">
    <name type="scientific">Oncorhynchus mykiss</name>
    <name type="common">Rainbow trout</name>
    <name type="synonym">Salmo gairdneri</name>
    <dbReference type="NCBI Taxonomy" id="8022"/>
    <lineage>
        <taxon>Eukaryota</taxon>
        <taxon>Metazoa</taxon>
        <taxon>Chordata</taxon>
        <taxon>Craniata</taxon>
        <taxon>Vertebrata</taxon>
        <taxon>Euteleostomi</taxon>
        <taxon>Actinopterygii</taxon>
        <taxon>Neopterygii</taxon>
        <taxon>Teleostei</taxon>
        <taxon>Protacanthopterygii</taxon>
        <taxon>Salmoniformes</taxon>
        <taxon>Salmonidae</taxon>
        <taxon>Salmoninae</taxon>
        <taxon>Oncorhynchus</taxon>
    </lineage>
</organism>
<dbReference type="Proteomes" id="UP000694395">
    <property type="component" value="Chromosome 7"/>
</dbReference>
<evidence type="ECO:0000313" key="1">
    <source>
        <dbReference type="Ensembl" id="ENSOMYP00000051286.1"/>
    </source>
</evidence>
<dbReference type="Ensembl" id="ENSOMYT00000055753.2">
    <property type="protein sequence ID" value="ENSOMYP00000051286.1"/>
    <property type="gene ID" value="ENSOMYG00000023352.2"/>
</dbReference>
<protein>
    <submittedName>
        <fullName evidence="1">Uncharacterized protein</fullName>
    </submittedName>
</protein>
<dbReference type="AlphaFoldDB" id="A0A8C7RJD1"/>
<keyword evidence="2" id="KW-1185">Reference proteome</keyword>
<proteinExistence type="predicted"/>
<dbReference type="GeneTree" id="ENSGT01120000272164"/>
<reference evidence="1" key="2">
    <citation type="submission" date="2025-08" db="UniProtKB">
        <authorList>
            <consortium name="Ensembl"/>
        </authorList>
    </citation>
    <scope>IDENTIFICATION</scope>
</reference>
<reference evidence="1" key="3">
    <citation type="submission" date="2025-09" db="UniProtKB">
        <authorList>
            <consortium name="Ensembl"/>
        </authorList>
    </citation>
    <scope>IDENTIFICATION</scope>
</reference>
<accession>A0A8C7RJD1</accession>